<organism evidence="5 6">
    <name type="scientific">Flavobacterium amnicola</name>
    <dbReference type="NCBI Taxonomy" id="2506422"/>
    <lineage>
        <taxon>Bacteria</taxon>
        <taxon>Pseudomonadati</taxon>
        <taxon>Bacteroidota</taxon>
        <taxon>Flavobacteriia</taxon>
        <taxon>Flavobacteriales</taxon>
        <taxon>Flavobacteriaceae</taxon>
        <taxon>Flavobacterium</taxon>
    </lineage>
</organism>
<proteinExistence type="predicted"/>
<dbReference type="SMART" id="SM00871">
    <property type="entry name" value="AraC_E_bind"/>
    <property type="match status" value="1"/>
</dbReference>
<dbReference type="SUPFAM" id="SSF55136">
    <property type="entry name" value="Probable bacterial effector-binding domain"/>
    <property type="match status" value="1"/>
</dbReference>
<dbReference type="RefSeq" id="WP_129435847.1">
    <property type="nucleotide sequence ID" value="NZ_SBKO01000002.1"/>
</dbReference>
<dbReference type="InterPro" id="IPR010499">
    <property type="entry name" value="AraC_E-bd"/>
</dbReference>
<name>A0A4Q1K3L8_9FLAO</name>
<evidence type="ECO:0000259" key="4">
    <source>
        <dbReference type="PROSITE" id="PS01124"/>
    </source>
</evidence>
<evidence type="ECO:0000313" key="6">
    <source>
        <dbReference type="Proteomes" id="UP000290283"/>
    </source>
</evidence>
<dbReference type="PANTHER" id="PTHR40055:SF1">
    <property type="entry name" value="TRANSCRIPTIONAL REGULATOR YGIV-RELATED"/>
    <property type="match status" value="1"/>
</dbReference>
<dbReference type="InterPro" id="IPR018060">
    <property type="entry name" value="HTH_AraC"/>
</dbReference>
<dbReference type="Proteomes" id="UP000290283">
    <property type="component" value="Unassembled WGS sequence"/>
</dbReference>
<dbReference type="PANTHER" id="PTHR40055">
    <property type="entry name" value="TRANSCRIPTIONAL REGULATOR YGIV-RELATED"/>
    <property type="match status" value="1"/>
</dbReference>
<keyword evidence="6" id="KW-1185">Reference proteome</keyword>
<dbReference type="InterPro" id="IPR011256">
    <property type="entry name" value="Reg_factor_effector_dom_sf"/>
</dbReference>
<dbReference type="SMART" id="SM00342">
    <property type="entry name" value="HTH_ARAC"/>
    <property type="match status" value="1"/>
</dbReference>
<keyword evidence="1" id="KW-0805">Transcription regulation</keyword>
<dbReference type="Pfam" id="PF12833">
    <property type="entry name" value="HTH_18"/>
    <property type="match status" value="1"/>
</dbReference>
<dbReference type="AlphaFoldDB" id="A0A4Q1K3L8"/>
<dbReference type="Gene3D" id="1.10.10.60">
    <property type="entry name" value="Homeodomain-like"/>
    <property type="match status" value="2"/>
</dbReference>
<evidence type="ECO:0000256" key="1">
    <source>
        <dbReference type="ARBA" id="ARBA00023015"/>
    </source>
</evidence>
<comment type="caution">
    <text evidence="5">The sequence shown here is derived from an EMBL/GenBank/DDBJ whole genome shotgun (WGS) entry which is preliminary data.</text>
</comment>
<reference evidence="6" key="1">
    <citation type="submission" date="2019-01" db="EMBL/GenBank/DDBJ databases">
        <title>Cytophagaceae bacterium strain CAR-16.</title>
        <authorList>
            <person name="Chen W.-M."/>
        </authorList>
    </citation>
    <scope>NUCLEOTIDE SEQUENCE [LARGE SCALE GENOMIC DNA]</scope>
    <source>
        <strain evidence="6">LLJ-11</strain>
    </source>
</reference>
<dbReference type="SUPFAM" id="SSF46689">
    <property type="entry name" value="Homeodomain-like"/>
    <property type="match status" value="1"/>
</dbReference>
<dbReference type="InterPro" id="IPR020449">
    <property type="entry name" value="Tscrpt_reg_AraC-type_HTH"/>
</dbReference>
<keyword evidence="2" id="KW-0238">DNA-binding</keyword>
<dbReference type="Gene3D" id="3.20.80.10">
    <property type="entry name" value="Regulatory factor, effector binding domain"/>
    <property type="match status" value="1"/>
</dbReference>
<protein>
    <submittedName>
        <fullName evidence="5">AraC family transcriptional regulator</fullName>
    </submittedName>
</protein>
<sequence length="273" mass="32497">MQEIEKIKNVIIFVEKNYNRQISPAELENVSNYSYRNIQRIFKNIFKENIGEYQKRIRLENGFKRLIYSNETISDISFSIGYESNQAFTKAFNKNYSITPRKARENKELIFNDFIANIDSKYVKSEIVKLNSIEVYYDLIITNDYDNSTINKLWDKIYENANYNCQIDYYGVIVDQPLLSIKSKCRYEACFTKSETNIKKAKTKLIDGGKYIKYTHFGSYDTILDTYRFIYNDWLFLQKYEIDAKPIIEHYHTGSINVIDEEKYITHILIPIK</sequence>
<accession>A0A4Q1K3L8</accession>
<dbReference type="PRINTS" id="PR00032">
    <property type="entry name" value="HTHARAC"/>
</dbReference>
<dbReference type="Pfam" id="PF06445">
    <property type="entry name" value="GyrI-like"/>
    <property type="match status" value="1"/>
</dbReference>
<evidence type="ECO:0000256" key="2">
    <source>
        <dbReference type="ARBA" id="ARBA00023125"/>
    </source>
</evidence>
<dbReference type="InterPro" id="IPR050908">
    <property type="entry name" value="SmbC-like"/>
</dbReference>
<dbReference type="OrthoDB" id="9816011at2"/>
<gene>
    <name evidence="5" type="ORF">EQG63_08075</name>
</gene>
<evidence type="ECO:0000313" key="5">
    <source>
        <dbReference type="EMBL" id="RXR19389.1"/>
    </source>
</evidence>
<dbReference type="GO" id="GO:0043565">
    <property type="term" value="F:sequence-specific DNA binding"/>
    <property type="evidence" value="ECO:0007669"/>
    <property type="project" value="InterPro"/>
</dbReference>
<dbReference type="InterPro" id="IPR029442">
    <property type="entry name" value="GyrI-like"/>
</dbReference>
<dbReference type="EMBL" id="SBKO01000002">
    <property type="protein sequence ID" value="RXR19389.1"/>
    <property type="molecule type" value="Genomic_DNA"/>
</dbReference>
<feature type="domain" description="HTH araC/xylS-type" evidence="4">
    <location>
        <begin position="8"/>
        <end position="106"/>
    </location>
</feature>
<dbReference type="InterPro" id="IPR009057">
    <property type="entry name" value="Homeodomain-like_sf"/>
</dbReference>
<dbReference type="GO" id="GO:0003700">
    <property type="term" value="F:DNA-binding transcription factor activity"/>
    <property type="evidence" value="ECO:0007669"/>
    <property type="project" value="InterPro"/>
</dbReference>
<dbReference type="PROSITE" id="PS01124">
    <property type="entry name" value="HTH_ARAC_FAMILY_2"/>
    <property type="match status" value="1"/>
</dbReference>
<evidence type="ECO:0000256" key="3">
    <source>
        <dbReference type="ARBA" id="ARBA00023163"/>
    </source>
</evidence>
<keyword evidence="3" id="KW-0804">Transcription</keyword>